<name>A0ABW7FH80_9BURK</name>
<feature type="transmembrane region" description="Helical" evidence="1">
    <location>
        <begin position="6"/>
        <end position="24"/>
    </location>
</feature>
<accession>A0ABW7FH80</accession>
<dbReference type="InterPro" id="IPR021313">
    <property type="entry name" value="DUF2909"/>
</dbReference>
<proteinExistence type="predicted"/>
<organism evidence="2 3">
    <name type="scientific">Pelomonas margarita</name>
    <dbReference type="NCBI Taxonomy" id="3299031"/>
    <lineage>
        <taxon>Bacteria</taxon>
        <taxon>Pseudomonadati</taxon>
        <taxon>Pseudomonadota</taxon>
        <taxon>Betaproteobacteria</taxon>
        <taxon>Burkholderiales</taxon>
        <taxon>Sphaerotilaceae</taxon>
        <taxon>Roseateles</taxon>
    </lineage>
</organism>
<dbReference type="Proteomes" id="UP001606301">
    <property type="component" value="Unassembled WGS sequence"/>
</dbReference>
<keyword evidence="1" id="KW-0812">Transmembrane</keyword>
<evidence type="ECO:0000313" key="2">
    <source>
        <dbReference type="EMBL" id="MFG6440691.1"/>
    </source>
</evidence>
<feature type="transmembrane region" description="Helical" evidence="1">
    <location>
        <begin position="45"/>
        <end position="64"/>
    </location>
</feature>
<dbReference type="RefSeq" id="WP_394396812.1">
    <property type="nucleotide sequence ID" value="NZ_JBIGHW010000003.1"/>
</dbReference>
<evidence type="ECO:0000313" key="3">
    <source>
        <dbReference type="Proteomes" id="UP001606301"/>
    </source>
</evidence>
<protein>
    <submittedName>
        <fullName evidence="2">DUF2909 domain-containing protein</fullName>
    </submittedName>
</protein>
<sequence length="73" mass="7842">MKFVFLIAFIGILGALAAAGFFMLRSGQKGDKRGANMARALTVRIAVSVALFALILLCWAMGWIEPKGVPMGR</sequence>
<keyword evidence="1" id="KW-1133">Transmembrane helix</keyword>
<keyword evidence="3" id="KW-1185">Reference proteome</keyword>
<gene>
    <name evidence="2" type="ORF">ACG0Z3_08355</name>
</gene>
<keyword evidence="1" id="KW-0472">Membrane</keyword>
<evidence type="ECO:0000256" key="1">
    <source>
        <dbReference type="SAM" id="Phobius"/>
    </source>
</evidence>
<dbReference type="EMBL" id="JBIGHW010000003">
    <property type="protein sequence ID" value="MFG6440691.1"/>
    <property type="molecule type" value="Genomic_DNA"/>
</dbReference>
<dbReference type="Pfam" id="PF11137">
    <property type="entry name" value="DUF2909"/>
    <property type="match status" value="1"/>
</dbReference>
<comment type="caution">
    <text evidence="2">The sequence shown here is derived from an EMBL/GenBank/DDBJ whole genome shotgun (WGS) entry which is preliminary data.</text>
</comment>
<reference evidence="2 3" key="1">
    <citation type="submission" date="2024-08" db="EMBL/GenBank/DDBJ databases">
        <authorList>
            <person name="Lu H."/>
        </authorList>
    </citation>
    <scope>NUCLEOTIDE SEQUENCE [LARGE SCALE GENOMIC DNA]</scope>
    <source>
        <strain evidence="2 3">LKC17W</strain>
    </source>
</reference>